<name>A0A9I9DX80_CUCME</name>
<proteinExistence type="predicted"/>
<reference evidence="2" key="1">
    <citation type="submission" date="2023-03" db="UniProtKB">
        <authorList>
            <consortium name="EnsemblPlants"/>
        </authorList>
    </citation>
    <scope>IDENTIFICATION</scope>
</reference>
<dbReference type="PANTHER" id="PTHR33148">
    <property type="entry name" value="PLASTID MOVEMENT IMPAIRED PROTEIN-RELATED"/>
    <property type="match status" value="1"/>
</dbReference>
<dbReference type="RefSeq" id="XP_008462573.2">
    <property type="nucleotide sequence ID" value="XM_008464351.3"/>
</dbReference>
<feature type="compositionally biased region" description="Basic and acidic residues" evidence="1">
    <location>
        <begin position="133"/>
        <end position="142"/>
    </location>
</feature>
<accession>A0A9I9DX80</accession>
<organism evidence="2">
    <name type="scientific">Cucumis melo</name>
    <name type="common">Muskmelon</name>
    <dbReference type="NCBI Taxonomy" id="3656"/>
    <lineage>
        <taxon>Eukaryota</taxon>
        <taxon>Viridiplantae</taxon>
        <taxon>Streptophyta</taxon>
        <taxon>Embryophyta</taxon>
        <taxon>Tracheophyta</taxon>
        <taxon>Spermatophyta</taxon>
        <taxon>Magnoliopsida</taxon>
        <taxon>eudicotyledons</taxon>
        <taxon>Gunneridae</taxon>
        <taxon>Pentapetalae</taxon>
        <taxon>rosids</taxon>
        <taxon>fabids</taxon>
        <taxon>Cucurbitales</taxon>
        <taxon>Cucurbitaceae</taxon>
        <taxon>Benincaseae</taxon>
        <taxon>Cucumis</taxon>
    </lineage>
</organism>
<dbReference type="PANTHER" id="PTHR33148:SF46">
    <property type="entry name" value="EMB|CAB85509.1"/>
    <property type="match status" value="1"/>
</dbReference>
<feature type="compositionally biased region" description="Acidic residues" evidence="1">
    <location>
        <begin position="143"/>
        <end position="155"/>
    </location>
</feature>
<sequence>MGNCNCLFVDHKPIRIMKTDGKILEYKSPTRVFQVLSDFSGHEISDAVPVTHHLHRTAKLLSGHLYFLIPKEPHEKKPKKAVRFAEPEKETASATTGGGVVRIKVVMTKKELQEMVERGGISAEEMICKIKNGRGEISSRSEMEEEEEEEEDEESELQRWKPVLESIPESEVAC</sequence>
<dbReference type="Pfam" id="PF14009">
    <property type="entry name" value="PADRE"/>
    <property type="match status" value="1"/>
</dbReference>
<feature type="region of interest" description="Disordered" evidence="1">
    <location>
        <begin position="133"/>
        <end position="174"/>
    </location>
</feature>
<protein>
    <submittedName>
        <fullName evidence="2">Uncharacterized protein</fullName>
    </submittedName>
</protein>
<dbReference type="eggNOG" id="ENOG502S17J">
    <property type="taxonomic scope" value="Eukaryota"/>
</dbReference>
<dbReference type="InterPro" id="IPR025322">
    <property type="entry name" value="PADRE_dom"/>
</dbReference>
<gene>
    <name evidence="2" type="primary">103500900</name>
</gene>
<evidence type="ECO:0000256" key="1">
    <source>
        <dbReference type="SAM" id="MobiDB-lite"/>
    </source>
</evidence>
<evidence type="ECO:0000313" key="2">
    <source>
        <dbReference type="EnsemblPlants" id="MELO3C024547.2.1"/>
    </source>
</evidence>
<dbReference type="EnsemblPlants" id="MELO3C024547.2.1">
    <property type="protein sequence ID" value="MELO3C024547.2.1"/>
    <property type="gene ID" value="MELO3C024547.2"/>
</dbReference>